<keyword evidence="2" id="KW-0804">Transcription</keyword>
<feature type="domain" description="HTH araC/xylS-type" evidence="3">
    <location>
        <begin position="225"/>
        <end position="323"/>
    </location>
</feature>
<dbReference type="PROSITE" id="PS01124">
    <property type="entry name" value="HTH_ARAC_FAMILY_2"/>
    <property type="match status" value="1"/>
</dbReference>
<evidence type="ECO:0000256" key="1">
    <source>
        <dbReference type="ARBA" id="ARBA00023015"/>
    </source>
</evidence>
<sequence>MEANHSTPPLKRVVMTKRIEGNDVETIVSELPTQRSKLACGQFISHPSTIQEGYLLHGGTSEELMDTRVVSVAKSSLIITVLLEGRLSFGYDDLCFDLEASVQPKAVVVNLTKPVSFRRDIIKQPCLKKLNVLVSHQWLESRLGANSEALKTFLTTHKGTMDITCSDEFVTLANRLVAAEQSMKTVDTIAQDIDALTLIHSVVRDIESFTQSSSLSHEERPDTMAPLIQHIEYNLDKDLGLDHLAKMMAMSVSKLQKEFKRQLGMTVVGYVRARKLERAKQSILQTGLSITEAAYEAGYQHPSNFTLAFRKHFGIVLQSWSPIKTLYRE</sequence>
<evidence type="ECO:0000256" key="2">
    <source>
        <dbReference type="ARBA" id="ARBA00023163"/>
    </source>
</evidence>
<proteinExistence type="predicted"/>
<protein>
    <submittedName>
        <fullName evidence="4">Transcriptional regulator VCA0231 ortholog</fullName>
    </submittedName>
</protein>
<organism evidence="4 5">
    <name type="scientific">Vibrio variabilis</name>
    <dbReference type="NCBI Taxonomy" id="990271"/>
    <lineage>
        <taxon>Bacteria</taxon>
        <taxon>Pseudomonadati</taxon>
        <taxon>Pseudomonadota</taxon>
        <taxon>Gammaproteobacteria</taxon>
        <taxon>Vibrionales</taxon>
        <taxon>Vibrionaceae</taxon>
        <taxon>Vibrio</taxon>
    </lineage>
</organism>
<reference evidence="5" key="2">
    <citation type="submission" date="2014-09" db="EMBL/GenBank/DDBJ databases">
        <authorList>
            <consortium name="NBRP consortium"/>
            <person name="Sawabe T."/>
            <person name="Meirelles P."/>
            <person name="Nakanishi M."/>
            <person name="Sayaka M."/>
            <person name="Hattori M."/>
            <person name="Ohkuma M."/>
        </authorList>
    </citation>
    <scope>NUCLEOTIDE SEQUENCE [LARGE SCALE GENOMIC DNA]</scope>
    <source>
        <strain evidence="5">JCM 19239</strain>
    </source>
</reference>
<evidence type="ECO:0000313" key="5">
    <source>
        <dbReference type="Proteomes" id="UP000029223"/>
    </source>
</evidence>
<dbReference type="SMART" id="SM00342">
    <property type="entry name" value="HTH_ARAC"/>
    <property type="match status" value="1"/>
</dbReference>
<dbReference type="PANTHER" id="PTHR47893:SF1">
    <property type="entry name" value="REGULATORY PROTEIN PCHR"/>
    <property type="match status" value="1"/>
</dbReference>
<dbReference type="InterPro" id="IPR018060">
    <property type="entry name" value="HTH_AraC"/>
</dbReference>
<keyword evidence="1" id="KW-0805">Transcription regulation</keyword>
<gene>
    <name evidence="4" type="ORF">JCM19239_4443</name>
</gene>
<dbReference type="InterPro" id="IPR053142">
    <property type="entry name" value="PchR_regulatory_protein"/>
</dbReference>
<evidence type="ECO:0000313" key="4">
    <source>
        <dbReference type="EMBL" id="GAL28278.1"/>
    </source>
</evidence>
<accession>A0ABQ0JHP4</accession>
<reference evidence="5" key="1">
    <citation type="submission" date="2014-09" db="EMBL/GenBank/DDBJ databases">
        <title>Vibrio variabilis JCM 19239. (C206) whole genome shotgun sequence.</title>
        <authorList>
            <person name="Sawabe T."/>
            <person name="Meirelles P."/>
            <person name="Nakanishi M."/>
            <person name="Sayaka M."/>
            <person name="Hattori M."/>
            <person name="Ohkuma M."/>
        </authorList>
    </citation>
    <scope>NUCLEOTIDE SEQUENCE [LARGE SCALE GENOMIC DNA]</scope>
    <source>
        <strain evidence="5">JCM 19239</strain>
    </source>
</reference>
<name>A0ABQ0JHP4_9VIBR</name>
<keyword evidence="5" id="KW-1185">Reference proteome</keyword>
<dbReference type="SUPFAM" id="SSF46689">
    <property type="entry name" value="Homeodomain-like"/>
    <property type="match status" value="2"/>
</dbReference>
<dbReference type="Pfam" id="PF12833">
    <property type="entry name" value="HTH_18"/>
    <property type="match status" value="1"/>
</dbReference>
<evidence type="ECO:0000259" key="3">
    <source>
        <dbReference type="PROSITE" id="PS01124"/>
    </source>
</evidence>
<dbReference type="Gene3D" id="1.10.10.60">
    <property type="entry name" value="Homeodomain-like"/>
    <property type="match status" value="1"/>
</dbReference>
<dbReference type="PANTHER" id="PTHR47893">
    <property type="entry name" value="REGULATORY PROTEIN PCHR"/>
    <property type="match status" value="1"/>
</dbReference>
<comment type="caution">
    <text evidence="4">The sequence shown here is derived from an EMBL/GenBank/DDBJ whole genome shotgun (WGS) entry which is preliminary data.</text>
</comment>
<dbReference type="Proteomes" id="UP000029223">
    <property type="component" value="Unassembled WGS sequence"/>
</dbReference>
<dbReference type="EMBL" id="BBMS01000040">
    <property type="protein sequence ID" value="GAL28278.1"/>
    <property type="molecule type" value="Genomic_DNA"/>
</dbReference>
<dbReference type="InterPro" id="IPR009057">
    <property type="entry name" value="Homeodomain-like_sf"/>
</dbReference>